<proteinExistence type="predicted"/>
<feature type="compositionally biased region" description="Low complexity" evidence="1">
    <location>
        <begin position="378"/>
        <end position="392"/>
    </location>
</feature>
<name>A0A6A5HQ91_CAERE</name>
<feature type="compositionally biased region" description="Basic residues" evidence="1">
    <location>
        <begin position="393"/>
        <end position="407"/>
    </location>
</feature>
<organism evidence="3 4">
    <name type="scientific">Caenorhabditis remanei</name>
    <name type="common">Caenorhabditis vulgaris</name>
    <dbReference type="NCBI Taxonomy" id="31234"/>
    <lineage>
        <taxon>Eukaryota</taxon>
        <taxon>Metazoa</taxon>
        <taxon>Ecdysozoa</taxon>
        <taxon>Nematoda</taxon>
        <taxon>Chromadorea</taxon>
        <taxon>Rhabditida</taxon>
        <taxon>Rhabditina</taxon>
        <taxon>Rhabditomorpha</taxon>
        <taxon>Rhabditoidea</taxon>
        <taxon>Rhabditidae</taxon>
        <taxon>Peloderinae</taxon>
        <taxon>Caenorhabditis</taxon>
    </lineage>
</organism>
<protein>
    <submittedName>
        <fullName evidence="3">Uncharacterized protein</fullName>
    </submittedName>
</protein>
<dbReference type="EMBL" id="WUAV01000001">
    <property type="protein sequence ID" value="KAF1769815.1"/>
    <property type="molecule type" value="Genomic_DNA"/>
</dbReference>
<feature type="transmembrane region" description="Helical" evidence="2">
    <location>
        <begin position="725"/>
        <end position="750"/>
    </location>
</feature>
<feature type="transmembrane region" description="Helical" evidence="2">
    <location>
        <begin position="38"/>
        <end position="63"/>
    </location>
</feature>
<dbReference type="RefSeq" id="XP_003114807.2">
    <property type="nucleotide sequence ID" value="XM_003114759.2"/>
</dbReference>
<dbReference type="AlphaFoldDB" id="A0A6A5HQ91"/>
<keyword evidence="2" id="KW-0812">Transmembrane</keyword>
<evidence type="ECO:0000256" key="1">
    <source>
        <dbReference type="SAM" id="MobiDB-lite"/>
    </source>
</evidence>
<feature type="transmembrane region" description="Helical" evidence="2">
    <location>
        <begin position="691"/>
        <end position="713"/>
    </location>
</feature>
<sequence length="811" mass="91598">MMSTSSSMLPTTPIGKQQVIDLKAGAILRENARKSGQFFGCPLSVVLVLIILIKCLFISFWIIREYETFDFRCSAWGGGGQIVDSMYRTKRWINFYGFSQNSNPKKLNKNWNDGDGEGDYDYAGEGDAEPMMRKKRWINLNGYSQNSNPKKQNKNWNDGDGEGNYDYAGEGDAEPMIRKKRMAQYEKSDPRKFSKTPDDDDDDNSKTDVINKEKKKKKPLYGRSTSTSTDIHPPKIDPRLDFGPLPPNFQRRIDSNHIPDVGEDEDDLPMTTMVTLTNTQIVQLSGEDTGVVKMKTIRNRVEKVGSDEEQFIEIDIANAPRIYVSKIKSRHGGEEEEQFDLLKELKKDEEAKEEKKKKKKGKGLKKAKKLAATENPKTEVNTTSSETSTTTTKKPKGKGLKKLKKQKTSPGEEVTKLPRHLVGKSSSMGPTTPKPKSSWINGVVDPQDPMFSNQGQIRGYPMQKASKKPSTTTMRALTSEEEKENLKISESTRMMWDMDELKYTTFLAPKTTEQTKMVEENTNRGEDVKFKTTDSEGVPKMVTSSTTTTTTEKPLPGGMSKHEWEQKKEEFEAYTPSILISDLQPSHSGKSSHSEVSAPYHVHLPSALTTSTSSPNVPNFHFIPPSSEAPYYVEVNDADTETIYVKDVTPMFRNAFMGQDQQETTTRPYDPLHLEMEIAKLKESSTCLARMAFDVWCLFVLFSSVLFIMGICVPRWSLFVLHIVFDFLFLVVGFVTSLTIAFMSSIMYFLIDEMTSDSLFEFLLVAFVIDIILILYSIIVGISYRCCCRLVDNTIKETSINYSVSSNGEPV</sequence>
<feature type="compositionally biased region" description="Low complexity" evidence="1">
    <location>
        <begin position="144"/>
        <end position="156"/>
    </location>
</feature>
<feature type="region of interest" description="Disordered" evidence="1">
    <location>
        <begin position="141"/>
        <end position="267"/>
    </location>
</feature>
<dbReference type="Proteomes" id="UP000483820">
    <property type="component" value="Chromosome I"/>
</dbReference>
<feature type="region of interest" description="Disordered" evidence="1">
    <location>
        <begin position="529"/>
        <end position="561"/>
    </location>
</feature>
<evidence type="ECO:0000256" key="2">
    <source>
        <dbReference type="SAM" id="Phobius"/>
    </source>
</evidence>
<accession>A0A6A5HQ91</accession>
<feature type="compositionally biased region" description="Basic residues" evidence="1">
    <location>
        <begin position="355"/>
        <end position="369"/>
    </location>
</feature>
<comment type="caution">
    <text evidence="3">The sequence shown here is derived from an EMBL/GenBank/DDBJ whole genome shotgun (WGS) entry which is preliminary data.</text>
</comment>
<feature type="transmembrane region" description="Helical" evidence="2">
    <location>
        <begin position="762"/>
        <end position="784"/>
    </location>
</feature>
<evidence type="ECO:0000313" key="4">
    <source>
        <dbReference type="Proteomes" id="UP000483820"/>
    </source>
</evidence>
<dbReference type="KEGG" id="crq:GCK72_001632"/>
<evidence type="ECO:0000313" key="3">
    <source>
        <dbReference type="EMBL" id="KAF1769815.1"/>
    </source>
</evidence>
<gene>
    <name evidence="3" type="ORF">GCK72_001632</name>
</gene>
<feature type="compositionally biased region" description="Basic and acidic residues" evidence="1">
    <location>
        <begin position="183"/>
        <end position="197"/>
    </location>
</feature>
<dbReference type="CTD" id="9815699"/>
<feature type="compositionally biased region" description="Polar residues" evidence="1">
    <location>
        <begin position="424"/>
        <end position="440"/>
    </location>
</feature>
<dbReference type="GeneID" id="9815699"/>
<feature type="compositionally biased region" description="Acidic residues" evidence="1">
    <location>
        <begin position="159"/>
        <end position="173"/>
    </location>
</feature>
<feature type="region of interest" description="Disordered" evidence="1">
    <location>
        <begin position="349"/>
        <end position="484"/>
    </location>
</feature>
<reference evidence="3 4" key="1">
    <citation type="submission" date="2019-12" db="EMBL/GenBank/DDBJ databases">
        <title>Chromosome-level assembly of the Caenorhabditis remanei genome.</title>
        <authorList>
            <person name="Teterina A.A."/>
            <person name="Willis J.H."/>
            <person name="Phillips P.C."/>
        </authorList>
    </citation>
    <scope>NUCLEOTIDE SEQUENCE [LARGE SCALE GENOMIC DNA]</scope>
    <source>
        <strain evidence="3 4">PX506</strain>
        <tissue evidence="3">Whole organism</tissue>
    </source>
</reference>
<keyword evidence="2" id="KW-0472">Membrane</keyword>
<keyword evidence="2" id="KW-1133">Transmembrane helix</keyword>